<dbReference type="EMBL" id="JADIKD010000012">
    <property type="protein sequence ID" value="MFK2919083.1"/>
    <property type="molecule type" value="Genomic_DNA"/>
</dbReference>
<gene>
    <name evidence="3" type="ORF">ISS97_17565</name>
</gene>
<evidence type="ECO:0000313" key="3">
    <source>
        <dbReference type="EMBL" id="MFK2919083.1"/>
    </source>
</evidence>
<evidence type="ECO:0000313" key="4">
    <source>
        <dbReference type="Proteomes" id="UP001620408"/>
    </source>
</evidence>
<dbReference type="Proteomes" id="UP001620408">
    <property type="component" value="Unassembled WGS sequence"/>
</dbReference>
<dbReference type="InterPro" id="IPR025388">
    <property type="entry name" value="Alginate_export_dom"/>
</dbReference>
<proteinExistence type="predicted"/>
<dbReference type="InterPro" id="IPR053728">
    <property type="entry name" value="Alginate_Permeability_Chnl"/>
</dbReference>
<dbReference type="RefSeq" id="WP_379983290.1">
    <property type="nucleotide sequence ID" value="NZ_JADIKD010000012.1"/>
</dbReference>
<sequence>MRCAALACAAVVMFAHAAAAQDATTTPARPVPLFNRWQENWSPLADPALRTEPGDALKYIPLSATNPASYLSLGLNLRERVESNDAVGFGAGGNRSDSYLIQRLQIHADLHLNQHWQLFTQLEDARDYGKRNTTPVDRNPLDLRLAFLAFTNTFAAGTFKARIGRQEFAFDLQRFVSLRDGPNVRQAFDAVWADWETGRWRFIGFISQPVQYADKHDFDDTSNRHLRFSMLRAERLVFGTQELSAYYSLFARDNARYIDGSGRELRHVFDTRYAGAARGFDWDIEAMAQRGSVGAKDIRAWAIGTRAGYTFTSIDWRPRIGLQVDAASGDRRRGDNTIGTFNPLFPNGYYVTLAGYTGYTNFIHVKPSVTVKPTSRLTVMGALGLQWRETTADAVYTQPNVAVPGTAGKGGRWTGAYGQLRADYAFNANLAAAVEMVHFDIGDAIRRAGGHNSNYLGVELKYLW</sequence>
<feature type="signal peptide" evidence="1">
    <location>
        <begin position="1"/>
        <end position="20"/>
    </location>
</feature>
<organism evidence="3 4">
    <name type="scientific">Dyella koreensis</name>
    <dbReference type="NCBI Taxonomy" id="311235"/>
    <lineage>
        <taxon>Bacteria</taxon>
        <taxon>Pseudomonadati</taxon>
        <taxon>Pseudomonadota</taxon>
        <taxon>Gammaproteobacteria</taxon>
        <taxon>Lysobacterales</taxon>
        <taxon>Rhodanobacteraceae</taxon>
        <taxon>Dyella</taxon>
    </lineage>
</organism>
<comment type="caution">
    <text evidence="3">The sequence shown here is derived from an EMBL/GenBank/DDBJ whole genome shotgun (WGS) entry which is preliminary data.</text>
</comment>
<dbReference type="Pfam" id="PF13372">
    <property type="entry name" value="Alginate_exp"/>
    <property type="match status" value="1"/>
</dbReference>
<reference evidence="3 4" key="1">
    <citation type="submission" date="2020-10" db="EMBL/GenBank/DDBJ databases">
        <title>Phylogeny of dyella-like bacteria.</title>
        <authorList>
            <person name="Fu J."/>
        </authorList>
    </citation>
    <scope>NUCLEOTIDE SEQUENCE [LARGE SCALE GENOMIC DNA]</scope>
    <source>
        <strain evidence="3 4">BB4</strain>
    </source>
</reference>
<accession>A0ABW8KBJ3</accession>
<keyword evidence="4" id="KW-1185">Reference proteome</keyword>
<evidence type="ECO:0000259" key="2">
    <source>
        <dbReference type="Pfam" id="PF13372"/>
    </source>
</evidence>
<feature type="domain" description="Alginate export" evidence="2">
    <location>
        <begin position="70"/>
        <end position="458"/>
    </location>
</feature>
<name>A0ABW8KBJ3_9GAMM</name>
<evidence type="ECO:0000256" key="1">
    <source>
        <dbReference type="SAM" id="SignalP"/>
    </source>
</evidence>
<dbReference type="Gene3D" id="2.40.160.100">
    <property type="match status" value="1"/>
</dbReference>
<feature type="chain" id="PRO_5045223694" evidence="1">
    <location>
        <begin position="21"/>
        <end position="464"/>
    </location>
</feature>
<keyword evidence="1" id="KW-0732">Signal</keyword>
<protein>
    <submittedName>
        <fullName evidence="3">Alginate export family protein</fullName>
    </submittedName>
</protein>